<evidence type="ECO:0000256" key="9">
    <source>
        <dbReference type="ARBA" id="ARBA00022840"/>
    </source>
</evidence>
<evidence type="ECO:0000256" key="7">
    <source>
        <dbReference type="ARBA" id="ARBA00022801"/>
    </source>
</evidence>
<keyword evidence="8" id="KW-0347">Helicase</keyword>
<dbReference type="GO" id="GO:0097362">
    <property type="term" value="C:MCM8-MCM9 complex"/>
    <property type="evidence" value="ECO:0007669"/>
    <property type="project" value="UniProtKB-ARBA"/>
</dbReference>
<evidence type="ECO:0000256" key="10">
    <source>
        <dbReference type="ARBA" id="ARBA00023125"/>
    </source>
</evidence>
<keyword evidence="12" id="KW-0539">Nucleus</keyword>
<protein>
    <recommendedName>
        <fullName evidence="14">DNA helicase MCM8</fullName>
        <ecNumber evidence="3">3.6.4.12</ecNumber>
    </recommendedName>
    <alternativeName>
        <fullName evidence="15">Minichromosome maintenance 8</fullName>
    </alternativeName>
</protein>
<feature type="compositionally biased region" description="Gly residues" evidence="18">
    <location>
        <begin position="11"/>
        <end position="112"/>
    </location>
</feature>
<evidence type="ECO:0000256" key="12">
    <source>
        <dbReference type="ARBA" id="ARBA00023242"/>
    </source>
</evidence>
<evidence type="ECO:0000256" key="1">
    <source>
        <dbReference type="ARBA" id="ARBA00004123"/>
    </source>
</evidence>
<keyword evidence="4" id="KW-0235">DNA replication</keyword>
<evidence type="ECO:0000313" key="21">
    <source>
        <dbReference type="Proteomes" id="UP001219934"/>
    </source>
</evidence>
<dbReference type="InterPro" id="IPR058767">
    <property type="entry name" value="MCM8_N"/>
</dbReference>
<evidence type="ECO:0000256" key="11">
    <source>
        <dbReference type="ARBA" id="ARBA00023204"/>
    </source>
</evidence>
<dbReference type="GO" id="GO:0003697">
    <property type="term" value="F:single-stranded DNA binding"/>
    <property type="evidence" value="ECO:0007669"/>
    <property type="project" value="TreeGrafter"/>
</dbReference>
<evidence type="ECO:0000256" key="3">
    <source>
        <dbReference type="ARBA" id="ARBA00012551"/>
    </source>
</evidence>
<evidence type="ECO:0000259" key="19">
    <source>
        <dbReference type="PROSITE" id="PS50051"/>
    </source>
</evidence>
<keyword evidence="13" id="KW-0131">Cell cycle</keyword>
<gene>
    <name evidence="20" type="ORF">JOQ06_021775</name>
</gene>
<feature type="region of interest" description="Disordered" evidence="18">
    <location>
        <begin position="419"/>
        <end position="439"/>
    </location>
</feature>
<dbReference type="Pfam" id="PF17207">
    <property type="entry name" value="MCM_OB"/>
    <property type="match status" value="1"/>
</dbReference>
<evidence type="ECO:0000256" key="13">
    <source>
        <dbReference type="ARBA" id="ARBA00023306"/>
    </source>
</evidence>
<evidence type="ECO:0000256" key="15">
    <source>
        <dbReference type="ARBA" id="ARBA00042306"/>
    </source>
</evidence>
<dbReference type="SMART" id="SM00382">
    <property type="entry name" value="AAA"/>
    <property type="match status" value="1"/>
</dbReference>
<comment type="catalytic activity">
    <reaction evidence="16">
        <text>ATP + H2O = ADP + phosphate + H(+)</text>
        <dbReference type="Rhea" id="RHEA:13065"/>
        <dbReference type="ChEBI" id="CHEBI:15377"/>
        <dbReference type="ChEBI" id="CHEBI:15378"/>
        <dbReference type="ChEBI" id="CHEBI:30616"/>
        <dbReference type="ChEBI" id="CHEBI:43474"/>
        <dbReference type="ChEBI" id="CHEBI:456216"/>
        <dbReference type="EC" id="3.6.4.12"/>
    </reaction>
</comment>
<evidence type="ECO:0000256" key="17">
    <source>
        <dbReference type="RuleBase" id="RU004070"/>
    </source>
</evidence>
<reference evidence="20" key="1">
    <citation type="submission" date="2022-11" db="EMBL/GenBank/DDBJ databases">
        <title>Chromosome-level genome of Pogonophryne albipinna.</title>
        <authorList>
            <person name="Jo E."/>
        </authorList>
    </citation>
    <scope>NUCLEOTIDE SEQUENCE</scope>
    <source>
        <strain evidence="20">SGF0006</strain>
        <tissue evidence="20">Muscle</tissue>
    </source>
</reference>
<dbReference type="GO" id="GO:0005634">
    <property type="term" value="C:nucleus"/>
    <property type="evidence" value="ECO:0007669"/>
    <property type="project" value="UniProtKB-SubCell"/>
</dbReference>
<evidence type="ECO:0000256" key="14">
    <source>
        <dbReference type="ARBA" id="ARBA00041084"/>
    </source>
</evidence>
<dbReference type="CDD" id="cd22247">
    <property type="entry name" value="MCM8_WHD"/>
    <property type="match status" value="1"/>
</dbReference>
<evidence type="ECO:0000256" key="4">
    <source>
        <dbReference type="ARBA" id="ARBA00022705"/>
    </source>
</evidence>
<keyword evidence="10 17" id="KW-0238">DNA-binding</keyword>
<keyword evidence="21" id="KW-1185">Reference proteome</keyword>
<dbReference type="Gene3D" id="2.40.50.140">
    <property type="entry name" value="Nucleic acid-binding proteins"/>
    <property type="match status" value="1"/>
</dbReference>
<keyword evidence="7" id="KW-0378">Hydrolase</keyword>
<dbReference type="GO" id="GO:0005524">
    <property type="term" value="F:ATP binding"/>
    <property type="evidence" value="ECO:0007669"/>
    <property type="project" value="UniProtKB-KW"/>
</dbReference>
<dbReference type="PROSITE" id="PS50051">
    <property type="entry name" value="MCM_2"/>
    <property type="match status" value="1"/>
</dbReference>
<keyword evidence="9 17" id="KW-0067">ATP-binding</keyword>
<dbReference type="FunFam" id="2.20.28.10:FF:000007">
    <property type="entry name" value="DNA helicase MCM8 isoform X1"/>
    <property type="match status" value="1"/>
</dbReference>
<dbReference type="InterPro" id="IPR056875">
    <property type="entry name" value="MCM8/REC_WHD"/>
</dbReference>
<dbReference type="Gene3D" id="2.20.28.10">
    <property type="match status" value="1"/>
</dbReference>
<dbReference type="Pfam" id="PF17855">
    <property type="entry name" value="MCM_lid"/>
    <property type="match status" value="1"/>
</dbReference>
<dbReference type="InterPro" id="IPR003593">
    <property type="entry name" value="AAA+_ATPase"/>
</dbReference>
<accession>A0AAD6F2M2</accession>
<evidence type="ECO:0000256" key="16">
    <source>
        <dbReference type="ARBA" id="ARBA00047995"/>
    </source>
</evidence>
<dbReference type="SMART" id="SM00350">
    <property type="entry name" value="MCM"/>
    <property type="match status" value="1"/>
</dbReference>
<dbReference type="SUPFAM" id="SSF50249">
    <property type="entry name" value="Nucleic acid-binding proteins"/>
    <property type="match status" value="1"/>
</dbReference>
<evidence type="ECO:0000256" key="2">
    <source>
        <dbReference type="ARBA" id="ARBA00008010"/>
    </source>
</evidence>
<dbReference type="AlphaFoldDB" id="A0AAD6F2M2"/>
<dbReference type="InterPro" id="IPR031327">
    <property type="entry name" value="MCM"/>
</dbReference>
<dbReference type="Pfam" id="PF25051">
    <property type="entry name" value="WHD_MCM8"/>
    <property type="match status" value="1"/>
</dbReference>
<keyword evidence="6" id="KW-0227">DNA damage</keyword>
<dbReference type="GO" id="GO:0016787">
    <property type="term" value="F:hydrolase activity"/>
    <property type="evidence" value="ECO:0007669"/>
    <property type="project" value="UniProtKB-KW"/>
</dbReference>
<dbReference type="InterPro" id="IPR001208">
    <property type="entry name" value="MCM_dom"/>
</dbReference>
<comment type="similarity">
    <text evidence="2 17">Belongs to the MCM family.</text>
</comment>
<organism evidence="20 21">
    <name type="scientific">Pogonophryne albipinna</name>
    <dbReference type="NCBI Taxonomy" id="1090488"/>
    <lineage>
        <taxon>Eukaryota</taxon>
        <taxon>Metazoa</taxon>
        <taxon>Chordata</taxon>
        <taxon>Craniata</taxon>
        <taxon>Vertebrata</taxon>
        <taxon>Euteleostomi</taxon>
        <taxon>Actinopterygii</taxon>
        <taxon>Neopterygii</taxon>
        <taxon>Teleostei</taxon>
        <taxon>Neoteleostei</taxon>
        <taxon>Acanthomorphata</taxon>
        <taxon>Eupercaria</taxon>
        <taxon>Perciformes</taxon>
        <taxon>Notothenioidei</taxon>
        <taxon>Pogonophryne</taxon>
    </lineage>
</organism>
<dbReference type="EMBL" id="JAPTMU010000317">
    <property type="protein sequence ID" value="KAJ4919259.1"/>
    <property type="molecule type" value="Genomic_DNA"/>
</dbReference>
<dbReference type="PANTHER" id="PTHR11630:SF47">
    <property type="entry name" value="DNA HELICASE MCM8"/>
    <property type="match status" value="1"/>
</dbReference>
<name>A0AAD6F2M2_9TELE</name>
<dbReference type="GO" id="GO:0000724">
    <property type="term" value="P:double-strand break repair via homologous recombination"/>
    <property type="evidence" value="ECO:0007669"/>
    <property type="project" value="UniProtKB-ARBA"/>
</dbReference>
<dbReference type="FunFam" id="3.40.50.300:FF:000650">
    <property type="entry name" value="DNA helicase MCM8 isoform X1"/>
    <property type="match status" value="1"/>
</dbReference>
<dbReference type="Gene3D" id="3.40.50.300">
    <property type="entry name" value="P-loop containing nucleotide triphosphate hydrolases"/>
    <property type="match status" value="1"/>
</dbReference>
<feature type="region of interest" description="Disordered" evidence="18">
    <location>
        <begin position="1"/>
        <end position="130"/>
    </location>
</feature>
<evidence type="ECO:0000313" key="20">
    <source>
        <dbReference type="EMBL" id="KAJ4919259.1"/>
    </source>
</evidence>
<dbReference type="PROSITE" id="PS00847">
    <property type="entry name" value="MCM_1"/>
    <property type="match status" value="1"/>
</dbReference>
<dbReference type="PANTHER" id="PTHR11630">
    <property type="entry name" value="DNA REPLICATION LICENSING FACTOR MCM FAMILY MEMBER"/>
    <property type="match status" value="1"/>
</dbReference>
<comment type="subcellular location">
    <subcellularLocation>
        <location evidence="1">Nucleus</location>
    </subcellularLocation>
</comment>
<keyword evidence="5 17" id="KW-0547">Nucleotide-binding</keyword>
<dbReference type="EC" id="3.6.4.12" evidence="3"/>
<dbReference type="Pfam" id="PF00493">
    <property type="entry name" value="MCM"/>
    <property type="match status" value="1"/>
</dbReference>
<feature type="domain" description="MCM C-terminal AAA(+) ATPase" evidence="19">
    <location>
        <begin position="459"/>
        <end position="665"/>
    </location>
</feature>
<dbReference type="InterPro" id="IPR027417">
    <property type="entry name" value="P-loop_NTPase"/>
</dbReference>
<evidence type="ECO:0000256" key="18">
    <source>
        <dbReference type="SAM" id="MobiDB-lite"/>
    </source>
</evidence>
<comment type="caution">
    <text evidence="20">The sequence shown here is derived from an EMBL/GenBank/DDBJ whole genome shotgun (WGS) entry which is preliminary data.</text>
</comment>
<evidence type="ECO:0000256" key="6">
    <source>
        <dbReference type="ARBA" id="ARBA00022763"/>
    </source>
</evidence>
<dbReference type="GO" id="GO:0017116">
    <property type="term" value="F:single-stranded DNA helicase activity"/>
    <property type="evidence" value="ECO:0007669"/>
    <property type="project" value="TreeGrafter"/>
</dbReference>
<dbReference type="InterPro" id="IPR018525">
    <property type="entry name" value="MCM_CS"/>
</dbReference>
<dbReference type="Pfam" id="PF26065">
    <property type="entry name" value="MCM8_N"/>
    <property type="match status" value="1"/>
</dbReference>
<sequence length="855" mass="90993">MSGEESRRGSGRGGNGGWRGGGGGSGGSRGGAGGGWRGGGGGGRGGERGGGGGGGWRGGGGGSGGERGGGSGGGWRGGGGGSGGGWRGSGGGGGGGGGGWRGGGGGSGGGWRGRPWRGRSAGGGGINTFSNQRVPFQTTLDILCPYKGWTLYFTDGFIESSPSVEKIKVFEKYFSSKIHLYDKDEIERQGSVLVDYADLTGDKRVCEALPDLTTALREQPEVLTIDLEKQASELHGEELPVSTPIINIPHISARLYNYEPLTPLRTLRASVFGRLVCVRGTVVRVGNIRPLCTRMAFSCLGCSRTQSLPLQHGKYATPTKCIQPDCRSRSFLPSRSSPLTHTVDWQIIKVQELMGGEQRETGRIPRTVECHLNSDLCDSCVPGDTVTVTGIVRVTNDGSSRGNKDQCMFLLYLDATSVSNTKGHHSKSGQGSPEDRSGGEEFSLKELYAIQEIQSQPDLLRLIVQSLCPVIYGHLLVKAALSLVLFGGRQKHTGKNSVPVRGDPHILMVGDPGLGKSQMLQAVCNVAPRGIYVCGNSTSTTGLTVSLSRDAGTGDFALEAGALVLADQGVCCIDEFDKLGNQQQALLEAMEQQSVSLAKAGIVSSLPARTSVVAAANPIGGHYNRGKTVSENLKMGSALLSRFDVVFLLLDIPDESHDRHLSEHVMIPAGESIDPIPASLLRKYISYARQYVHPSLSPEAAEIIQEFYLSLRSQGNSADSTPITTRQLESLIRLTEARARLDLRETATKSDAEEVVEIMKHSLADTYSDGLGNLDFERSQLGSGMSQRGAAKRLVNALHQHAQRTNQKQFDLQMLRSIADRMNMKVMDFEGLVSSLNEQGFLLKKGAKLYQLQTV</sequence>
<keyword evidence="11" id="KW-0234">DNA repair</keyword>
<dbReference type="InterPro" id="IPR041562">
    <property type="entry name" value="MCM_lid"/>
</dbReference>
<proteinExistence type="inferred from homology"/>
<dbReference type="InterPro" id="IPR012340">
    <property type="entry name" value="NA-bd_OB-fold"/>
</dbReference>
<dbReference type="InterPro" id="IPR033762">
    <property type="entry name" value="MCM_OB"/>
</dbReference>
<dbReference type="CDD" id="cd17759">
    <property type="entry name" value="MCM8"/>
    <property type="match status" value="1"/>
</dbReference>
<evidence type="ECO:0000256" key="5">
    <source>
        <dbReference type="ARBA" id="ARBA00022741"/>
    </source>
</evidence>
<dbReference type="SUPFAM" id="SSF52540">
    <property type="entry name" value="P-loop containing nucleoside triphosphate hydrolases"/>
    <property type="match status" value="1"/>
</dbReference>
<evidence type="ECO:0000256" key="8">
    <source>
        <dbReference type="ARBA" id="ARBA00022806"/>
    </source>
</evidence>
<dbReference type="Proteomes" id="UP001219934">
    <property type="component" value="Unassembled WGS sequence"/>
</dbReference>
<dbReference type="GO" id="GO:0006260">
    <property type="term" value="P:DNA replication"/>
    <property type="evidence" value="ECO:0007669"/>
    <property type="project" value="InterPro"/>
</dbReference>
<dbReference type="PRINTS" id="PR01657">
    <property type="entry name" value="MCMFAMILY"/>
</dbReference>